<keyword evidence="7 8" id="KW-0998">Cell outer membrane</keyword>
<dbReference type="EMBL" id="FNAN01000012">
    <property type="protein sequence ID" value="SDF76995.1"/>
    <property type="molecule type" value="Genomic_DNA"/>
</dbReference>
<dbReference type="Proteomes" id="UP000198748">
    <property type="component" value="Unassembled WGS sequence"/>
</dbReference>
<dbReference type="InterPro" id="IPR037066">
    <property type="entry name" value="Plug_dom_sf"/>
</dbReference>
<evidence type="ECO:0000256" key="9">
    <source>
        <dbReference type="SAM" id="SignalP"/>
    </source>
</evidence>
<feature type="chain" id="PRO_5011724093" evidence="9">
    <location>
        <begin position="25"/>
        <end position="795"/>
    </location>
</feature>
<dbReference type="GO" id="GO:0044718">
    <property type="term" value="P:siderophore transmembrane transport"/>
    <property type="evidence" value="ECO:0007669"/>
    <property type="project" value="TreeGrafter"/>
</dbReference>
<keyword evidence="6 8" id="KW-0472">Membrane</keyword>
<evidence type="ECO:0000256" key="4">
    <source>
        <dbReference type="ARBA" id="ARBA00022692"/>
    </source>
</evidence>
<dbReference type="SUPFAM" id="SSF56935">
    <property type="entry name" value="Porins"/>
    <property type="match status" value="1"/>
</dbReference>
<dbReference type="GO" id="GO:0015344">
    <property type="term" value="F:siderophore uptake transmembrane transporter activity"/>
    <property type="evidence" value="ECO:0007669"/>
    <property type="project" value="TreeGrafter"/>
</dbReference>
<evidence type="ECO:0000313" key="11">
    <source>
        <dbReference type="EMBL" id="SDF76995.1"/>
    </source>
</evidence>
<comment type="similarity">
    <text evidence="8">Belongs to the TonB-dependent receptor family.</text>
</comment>
<dbReference type="OrthoDB" id="9812892at2"/>
<keyword evidence="5 9" id="KW-0732">Signal</keyword>
<dbReference type="Gene3D" id="2.40.170.20">
    <property type="entry name" value="TonB-dependent receptor, beta-barrel domain"/>
    <property type="match status" value="1"/>
</dbReference>
<reference evidence="12" key="1">
    <citation type="submission" date="2016-10" db="EMBL/GenBank/DDBJ databases">
        <authorList>
            <person name="Varghese N."/>
            <person name="Submissions S."/>
        </authorList>
    </citation>
    <scope>NUCLEOTIDE SEQUENCE [LARGE SCALE GENOMIC DNA]</scope>
    <source>
        <strain evidence="12">DSM 25329</strain>
    </source>
</reference>
<sequence length="795" mass="89498">MKPFLLLLRFFVTTALLLPLTTYAQDNYKIQGTVKDNRGEPLIGASVSVDGTGLHEITNEKGQFTLTVPRQSRYAVNVQHIGFKRVTQSVSFAIIGNPLTFTLQEDQTQLSEVQVTGRTETQQAKLQPIKAEIINTKAVQEQPSTLVELMNRSAGIRIRQTGGLGSSAGLMMNGFQDRAIKNFKDGIPMDYLGAGYNIGLVPVNMLERVEVYKGVLPTGLGADALGGAVNLVTKKSLYRYAEASYEIASFNTHRGSLNGLYTDTTRLFFIGADAFVNRSDNDYKVDVTVTDHETAARSEATVRLFHNKFTNYYAEAYGGLTGLRWADELRVGVTWFRINRQNQYGSSMSQPFGAALSRQYSVIPTLRYRKAFNRLSLDQFLTVSDIHTQQVDTARGTYDWYGNFIPSPSRLGEITTNGSLSDITFSYFTSRTHVGYQINDAHKAEINFVSTIIGRDGRDPRGLKLPETGQDILSLPAKYNKLVGAAGLQSVFWNEKLTNNFIVKYYYYNTATINVDVYGTALGEHRYASNSSFGIAEALKFALTPATFFRVSAEAATRLPEQDEMFGDGNFHRSNFLLKPEKSVNINAGFRTEKRNAYNLEVNAFYRITRDLILKMPIDFLFTQNQNVSNVKGLGLETDLSVNFAHWLRANGNFTYQDFRVFDTGNRLTEKARLRNTPYFFSNLGLNANLDRIAGNGRLQLYYYFTFVREYYLDYIPKSLEPDGFLGLWGKAKFEAPNIIPSQALHSLGFTYNPVNDQFAIGFQAKNIFNTNVYDNFRIQNAGRSFHLKVNYTLK</sequence>
<evidence type="ECO:0000256" key="5">
    <source>
        <dbReference type="ARBA" id="ARBA00022729"/>
    </source>
</evidence>
<keyword evidence="2 8" id="KW-0813">Transport</keyword>
<proteinExistence type="inferred from homology"/>
<keyword evidence="4 8" id="KW-0812">Transmembrane</keyword>
<evidence type="ECO:0000256" key="1">
    <source>
        <dbReference type="ARBA" id="ARBA00004571"/>
    </source>
</evidence>
<dbReference type="PROSITE" id="PS52016">
    <property type="entry name" value="TONB_DEPENDENT_REC_3"/>
    <property type="match status" value="1"/>
</dbReference>
<evidence type="ECO:0000256" key="6">
    <source>
        <dbReference type="ARBA" id="ARBA00023136"/>
    </source>
</evidence>
<dbReference type="RefSeq" id="WP_090154106.1">
    <property type="nucleotide sequence ID" value="NZ_FNAN01000012.1"/>
</dbReference>
<evidence type="ECO:0000256" key="3">
    <source>
        <dbReference type="ARBA" id="ARBA00022452"/>
    </source>
</evidence>
<dbReference type="InterPro" id="IPR012910">
    <property type="entry name" value="Plug_dom"/>
</dbReference>
<evidence type="ECO:0000259" key="10">
    <source>
        <dbReference type="Pfam" id="PF07715"/>
    </source>
</evidence>
<dbReference type="InterPro" id="IPR039426">
    <property type="entry name" value="TonB-dep_rcpt-like"/>
</dbReference>
<evidence type="ECO:0000256" key="7">
    <source>
        <dbReference type="ARBA" id="ARBA00023237"/>
    </source>
</evidence>
<evidence type="ECO:0000313" key="12">
    <source>
        <dbReference type="Proteomes" id="UP000198748"/>
    </source>
</evidence>
<evidence type="ECO:0000256" key="2">
    <source>
        <dbReference type="ARBA" id="ARBA00022448"/>
    </source>
</evidence>
<dbReference type="PANTHER" id="PTHR30069">
    <property type="entry name" value="TONB-DEPENDENT OUTER MEMBRANE RECEPTOR"/>
    <property type="match status" value="1"/>
</dbReference>
<evidence type="ECO:0000256" key="8">
    <source>
        <dbReference type="PROSITE-ProRule" id="PRU01360"/>
    </source>
</evidence>
<gene>
    <name evidence="11" type="ORF">SAMN04487996_112147</name>
</gene>
<comment type="subcellular location">
    <subcellularLocation>
        <location evidence="1 8">Cell outer membrane</location>
        <topology evidence="1 8">Multi-pass membrane protein</topology>
    </subcellularLocation>
</comment>
<keyword evidence="12" id="KW-1185">Reference proteome</keyword>
<name>A0A1G7NSE3_9BACT</name>
<dbReference type="AlphaFoldDB" id="A0A1G7NSE3"/>
<dbReference type="Pfam" id="PF13715">
    <property type="entry name" value="CarbopepD_reg_2"/>
    <property type="match status" value="1"/>
</dbReference>
<dbReference type="InterPro" id="IPR008969">
    <property type="entry name" value="CarboxyPept-like_regulatory"/>
</dbReference>
<organism evidence="11 12">
    <name type="scientific">Dyadobacter soli</name>
    <dbReference type="NCBI Taxonomy" id="659014"/>
    <lineage>
        <taxon>Bacteria</taxon>
        <taxon>Pseudomonadati</taxon>
        <taxon>Bacteroidota</taxon>
        <taxon>Cytophagia</taxon>
        <taxon>Cytophagales</taxon>
        <taxon>Spirosomataceae</taxon>
        <taxon>Dyadobacter</taxon>
    </lineage>
</organism>
<feature type="domain" description="TonB-dependent receptor plug" evidence="10">
    <location>
        <begin position="128"/>
        <end position="228"/>
    </location>
</feature>
<feature type="signal peptide" evidence="9">
    <location>
        <begin position="1"/>
        <end position="24"/>
    </location>
</feature>
<dbReference type="PANTHER" id="PTHR30069:SF29">
    <property type="entry name" value="HEMOGLOBIN AND HEMOGLOBIN-HAPTOGLOBIN-BINDING PROTEIN 1-RELATED"/>
    <property type="match status" value="1"/>
</dbReference>
<dbReference type="SUPFAM" id="SSF49464">
    <property type="entry name" value="Carboxypeptidase regulatory domain-like"/>
    <property type="match status" value="1"/>
</dbReference>
<keyword evidence="11" id="KW-0675">Receptor</keyword>
<dbReference type="Gene3D" id="2.60.40.1120">
    <property type="entry name" value="Carboxypeptidase-like, regulatory domain"/>
    <property type="match status" value="1"/>
</dbReference>
<keyword evidence="3 8" id="KW-1134">Transmembrane beta strand</keyword>
<dbReference type="STRING" id="659014.SAMN04487996_112147"/>
<dbReference type="GO" id="GO:0009279">
    <property type="term" value="C:cell outer membrane"/>
    <property type="evidence" value="ECO:0007669"/>
    <property type="project" value="UniProtKB-SubCell"/>
</dbReference>
<dbReference type="Gene3D" id="2.170.130.10">
    <property type="entry name" value="TonB-dependent receptor, plug domain"/>
    <property type="match status" value="1"/>
</dbReference>
<dbReference type="Pfam" id="PF07715">
    <property type="entry name" value="Plug"/>
    <property type="match status" value="1"/>
</dbReference>
<dbReference type="InterPro" id="IPR036942">
    <property type="entry name" value="Beta-barrel_TonB_sf"/>
</dbReference>
<accession>A0A1G7NSE3</accession>
<protein>
    <submittedName>
        <fullName evidence="11">Outer membrane receptor proteins, mostly Fe transport</fullName>
    </submittedName>
</protein>